<dbReference type="STRING" id="9986.ENSOCUP00000043859"/>
<dbReference type="InParanoid" id="A0A5F9DC86"/>
<dbReference type="Proteomes" id="UP000001811">
    <property type="component" value="Chromosome 10"/>
</dbReference>
<dbReference type="Ensembl" id="ENSOCUT00000059949.1">
    <property type="protein sequence ID" value="ENSOCUP00000043859.1"/>
    <property type="gene ID" value="ENSOCUG00000036913.1"/>
</dbReference>
<organism evidence="2 3">
    <name type="scientific">Oryctolagus cuniculus</name>
    <name type="common">Rabbit</name>
    <dbReference type="NCBI Taxonomy" id="9986"/>
    <lineage>
        <taxon>Eukaryota</taxon>
        <taxon>Metazoa</taxon>
        <taxon>Chordata</taxon>
        <taxon>Craniata</taxon>
        <taxon>Vertebrata</taxon>
        <taxon>Euteleostomi</taxon>
        <taxon>Mammalia</taxon>
        <taxon>Eutheria</taxon>
        <taxon>Euarchontoglires</taxon>
        <taxon>Glires</taxon>
        <taxon>Lagomorpha</taxon>
        <taxon>Leporidae</taxon>
        <taxon>Oryctolagus</taxon>
    </lineage>
</organism>
<evidence type="ECO:0000256" key="1">
    <source>
        <dbReference type="SAM" id="MobiDB-lite"/>
    </source>
</evidence>
<keyword evidence="3" id="KW-1185">Reference proteome</keyword>
<evidence type="ECO:0000313" key="3">
    <source>
        <dbReference type="Proteomes" id="UP000001811"/>
    </source>
</evidence>
<reference evidence="2 3" key="1">
    <citation type="journal article" date="2011" name="Nature">
        <title>A high-resolution map of human evolutionary constraint using 29 mammals.</title>
        <authorList>
            <person name="Lindblad-Toh K."/>
            <person name="Garber M."/>
            <person name="Zuk O."/>
            <person name="Lin M.F."/>
            <person name="Parker B.J."/>
            <person name="Washietl S."/>
            <person name="Kheradpour P."/>
            <person name="Ernst J."/>
            <person name="Jordan G."/>
            <person name="Mauceli E."/>
            <person name="Ward L.D."/>
            <person name="Lowe C.B."/>
            <person name="Holloway A.K."/>
            <person name="Clamp M."/>
            <person name="Gnerre S."/>
            <person name="Alfoldi J."/>
            <person name="Beal K."/>
            <person name="Chang J."/>
            <person name="Clawson H."/>
            <person name="Cuff J."/>
            <person name="Di Palma F."/>
            <person name="Fitzgerald S."/>
            <person name="Flicek P."/>
            <person name="Guttman M."/>
            <person name="Hubisz M.J."/>
            <person name="Jaffe D.B."/>
            <person name="Jungreis I."/>
            <person name="Kent W.J."/>
            <person name="Kostka D."/>
            <person name="Lara M."/>
            <person name="Martins A.L."/>
            <person name="Massingham T."/>
            <person name="Moltke I."/>
            <person name="Raney B.J."/>
            <person name="Rasmussen M.D."/>
            <person name="Robinson J."/>
            <person name="Stark A."/>
            <person name="Vilella A.J."/>
            <person name="Wen J."/>
            <person name="Xie X."/>
            <person name="Zody M.C."/>
            <person name="Baldwin J."/>
            <person name="Bloom T."/>
            <person name="Chin C.W."/>
            <person name="Heiman D."/>
            <person name="Nicol R."/>
            <person name="Nusbaum C."/>
            <person name="Young S."/>
            <person name="Wilkinson J."/>
            <person name="Worley K.C."/>
            <person name="Kovar C.L."/>
            <person name="Muzny D.M."/>
            <person name="Gibbs R.A."/>
            <person name="Cree A."/>
            <person name="Dihn H.H."/>
            <person name="Fowler G."/>
            <person name="Jhangiani S."/>
            <person name="Joshi V."/>
            <person name="Lee S."/>
            <person name="Lewis L.R."/>
            <person name="Nazareth L.V."/>
            <person name="Okwuonu G."/>
            <person name="Santibanez J."/>
            <person name="Warren W.C."/>
            <person name="Mardis E.R."/>
            <person name="Weinstock G.M."/>
            <person name="Wilson R.K."/>
            <person name="Delehaunty K."/>
            <person name="Dooling D."/>
            <person name="Fronik C."/>
            <person name="Fulton L."/>
            <person name="Fulton B."/>
            <person name="Graves T."/>
            <person name="Minx P."/>
            <person name="Sodergren E."/>
            <person name="Birney E."/>
            <person name="Margulies E.H."/>
            <person name="Herrero J."/>
            <person name="Green E.D."/>
            <person name="Haussler D."/>
            <person name="Siepel A."/>
            <person name="Goldman N."/>
            <person name="Pollard K.S."/>
            <person name="Pedersen J.S."/>
            <person name="Lander E.S."/>
            <person name="Kellis M."/>
        </authorList>
    </citation>
    <scope>NUCLEOTIDE SEQUENCE [LARGE SCALE GENOMIC DNA]</scope>
    <source>
        <strain evidence="2 3">Thorbecke inbred</strain>
    </source>
</reference>
<dbReference type="Bgee" id="ENSOCUG00000036913">
    <property type="expression patterns" value="Expressed in testis and 18 other cell types or tissues"/>
</dbReference>
<dbReference type="AlphaFoldDB" id="A0A5F9DC86"/>
<evidence type="ECO:0000313" key="2">
    <source>
        <dbReference type="Ensembl" id="ENSOCUP00000043859.1"/>
    </source>
</evidence>
<protein>
    <submittedName>
        <fullName evidence="2">Uncharacterized protein</fullName>
    </submittedName>
</protein>
<dbReference type="EMBL" id="AAGW02035894">
    <property type="status" value="NOT_ANNOTATED_CDS"/>
    <property type="molecule type" value="Genomic_DNA"/>
</dbReference>
<name>A0A5F9DC86_RABIT</name>
<accession>A0A5F9DC86</accession>
<sequence length="167" mass="17842">IAVPRRLSLGGAVGSVASGARAAQSSFNIPNSSSGPYGSQDSVHSSPEDGGGGGGGGSGRDRPAGGGPGGPRLVIGSLPAHLSPHMFGDIYWMLTACLGRMEYIEEEHQFLLHRYYHIQEMYMKKTIRNTEKGWTTGDIKKNLLALVISSGKVFTFIMLKMFKVALM</sequence>
<reference evidence="2" key="3">
    <citation type="submission" date="2025-09" db="UniProtKB">
        <authorList>
            <consortium name="Ensembl"/>
        </authorList>
    </citation>
    <scope>IDENTIFICATION</scope>
    <source>
        <strain evidence="2">Thorbecke</strain>
    </source>
</reference>
<feature type="compositionally biased region" description="Polar residues" evidence="1">
    <location>
        <begin position="27"/>
        <end position="45"/>
    </location>
</feature>
<reference evidence="2" key="2">
    <citation type="submission" date="2025-08" db="UniProtKB">
        <authorList>
            <consortium name="Ensembl"/>
        </authorList>
    </citation>
    <scope>IDENTIFICATION</scope>
    <source>
        <strain evidence="2">Thorbecke</strain>
    </source>
</reference>
<proteinExistence type="predicted"/>
<feature type="compositionally biased region" description="Gly residues" evidence="1">
    <location>
        <begin position="49"/>
        <end position="70"/>
    </location>
</feature>
<dbReference type="GeneTree" id="ENSGT00940000159017"/>
<feature type="region of interest" description="Disordered" evidence="1">
    <location>
        <begin position="27"/>
        <end position="70"/>
    </location>
</feature>